<gene>
    <name evidence="3" type="ORF">CARUB_v10004674mg</name>
</gene>
<evidence type="ECO:0000256" key="1">
    <source>
        <dbReference type="SAM" id="MobiDB-lite"/>
    </source>
</evidence>
<dbReference type="OrthoDB" id="10261212at2759"/>
<dbReference type="GO" id="GO:0005829">
    <property type="term" value="C:cytosol"/>
    <property type="evidence" value="ECO:0007669"/>
    <property type="project" value="TreeGrafter"/>
</dbReference>
<dbReference type="GO" id="GO:1990380">
    <property type="term" value="F:K48-linked deubiquitinase activity"/>
    <property type="evidence" value="ECO:0007669"/>
    <property type="project" value="InterPro"/>
</dbReference>
<proteinExistence type="predicted"/>
<dbReference type="STRING" id="81985.R0F541"/>
<dbReference type="Pfam" id="PF04424">
    <property type="entry name" value="MINDY_DUB"/>
    <property type="match status" value="1"/>
</dbReference>
<feature type="region of interest" description="Disordered" evidence="1">
    <location>
        <begin position="277"/>
        <end position="302"/>
    </location>
</feature>
<dbReference type="EMBL" id="KB870811">
    <property type="protein sequence ID" value="EOA16506.1"/>
    <property type="molecule type" value="Genomic_DNA"/>
</dbReference>
<name>R0F541_9BRAS</name>
<dbReference type="AlphaFoldDB" id="R0F541"/>
<dbReference type="PANTHER" id="PTHR18063:SF6">
    <property type="entry name" value="UBIQUITIN CARBOXYL-TERMINAL HYDROLASE"/>
    <property type="match status" value="1"/>
</dbReference>
<feature type="compositionally biased region" description="Basic and acidic residues" evidence="1">
    <location>
        <begin position="277"/>
        <end position="291"/>
    </location>
</feature>
<dbReference type="eggNOG" id="KOG2427">
    <property type="taxonomic scope" value="Eukaryota"/>
</dbReference>
<dbReference type="InterPro" id="IPR007518">
    <property type="entry name" value="MINDY"/>
</dbReference>
<dbReference type="GO" id="GO:0071108">
    <property type="term" value="P:protein K48-linked deubiquitination"/>
    <property type="evidence" value="ECO:0007669"/>
    <property type="project" value="TreeGrafter"/>
</dbReference>
<dbReference type="Proteomes" id="UP000029121">
    <property type="component" value="Unassembled WGS sequence"/>
</dbReference>
<keyword evidence="4" id="KW-1185">Reference proteome</keyword>
<dbReference type="KEGG" id="crb:17878501"/>
<dbReference type="GO" id="GO:0016807">
    <property type="term" value="F:cysteine-type carboxypeptidase activity"/>
    <property type="evidence" value="ECO:0007669"/>
    <property type="project" value="TreeGrafter"/>
</dbReference>
<dbReference type="InterPro" id="IPR033979">
    <property type="entry name" value="MINDY_domain"/>
</dbReference>
<sequence length="491" mass="56207">MLSLSHFLASLDYISFLLRKLFSSSILTTITLKRSVSRIRVIIFVNLLLQLMAIDYSPPSSESDSDSSAEETTQTNQEWQLKEAAKKKESPKVVFYKTKEIEYRSMTKRIILQDENGPCALISICNVLILRGEITLDLDCFEVSEQTLLNRVGEVLVERKDYDECIDLELVDGLAEGIIVDVKFKSIKDFVFTPKLAIFDSLDIPLYHGWLVDPEDVEIATAIGGRSYDALLNELTALDTQTVKAPNSKENGRLRKGDIEEEEALFKALTLSDREVSGVDTHRDSNERKAVSDSSGENGLTRKDGEVINGFLKDNASQLTWHGLFTLEDTLKEDELCVFYRNNHFSTMLKRDDKLFTLVTDQGYLGEQDLVWERLSQINGDSVFITGNFKVFKRDSGENRKWGQKHAIKKSENVFCGINSEDMDNTDPDLQMAWELQRQVWAGETGSEVPVITIRELREHISSSIRELRELFDVESQEVRWEHRERWNQFC</sequence>
<evidence type="ECO:0000313" key="3">
    <source>
        <dbReference type="EMBL" id="EOA16506.1"/>
    </source>
</evidence>
<organism evidence="3 4">
    <name type="scientific">Capsella rubella</name>
    <dbReference type="NCBI Taxonomy" id="81985"/>
    <lineage>
        <taxon>Eukaryota</taxon>
        <taxon>Viridiplantae</taxon>
        <taxon>Streptophyta</taxon>
        <taxon>Embryophyta</taxon>
        <taxon>Tracheophyta</taxon>
        <taxon>Spermatophyta</taxon>
        <taxon>Magnoliopsida</taxon>
        <taxon>eudicotyledons</taxon>
        <taxon>Gunneridae</taxon>
        <taxon>Pentapetalae</taxon>
        <taxon>rosids</taxon>
        <taxon>malvids</taxon>
        <taxon>Brassicales</taxon>
        <taxon>Brassicaceae</taxon>
        <taxon>Camelineae</taxon>
        <taxon>Capsella</taxon>
    </lineage>
</organism>
<dbReference type="PANTHER" id="PTHR18063">
    <property type="entry name" value="NF-E2 INDUCIBLE PROTEIN"/>
    <property type="match status" value="1"/>
</dbReference>
<dbReference type="GO" id="GO:0004843">
    <property type="term" value="F:cysteine-type deubiquitinase activity"/>
    <property type="evidence" value="ECO:0007669"/>
    <property type="project" value="InterPro"/>
</dbReference>
<evidence type="ECO:0000313" key="4">
    <source>
        <dbReference type="Proteomes" id="UP000029121"/>
    </source>
</evidence>
<feature type="domain" description="MINDY deubiquitinase" evidence="2">
    <location>
        <begin position="95"/>
        <end position="389"/>
    </location>
</feature>
<accession>R0F541</accession>
<dbReference type="GO" id="GO:0071944">
    <property type="term" value="C:cell periphery"/>
    <property type="evidence" value="ECO:0007669"/>
    <property type="project" value="TreeGrafter"/>
</dbReference>
<evidence type="ECO:0000259" key="2">
    <source>
        <dbReference type="Pfam" id="PF04424"/>
    </source>
</evidence>
<protein>
    <recommendedName>
        <fullName evidence="2">MINDY deubiquitinase domain-containing protein</fullName>
    </recommendedName>
</protein>
<reference evidence="4" key="1">
    <citation type="journal article" date="2013" name="Nat. Genet.">
        <title>The Capsella rubella genome and the genomic consequences of rapid mating system evolution.</title>
        <authorList>
            <person name="Slotte T."/>
            <person name="Hazzouri K.M."/>
            <person name="Agren J.A."/>
            <person name="Koenig D."/>
            <person name="Maumus F."/>
            <person name="Guo Y.L."/>
            <person name="Steige K."/>
            <person name="Platts A.E."/>
            <person name="Escobar J.S."/>
            <person name="Newman L.K."/>
            <person name="Wang W."/>
            <person name="Mandakova T."/>
            <person name="Vello E."/>
            <person name="Smith L.M."/>
            <person name="Henz S.R."/>
            <person name="Steffen J."/>
            <person name="Takuno S."/>
            <person name="Brandvain Y."/>
            <person name="Coop G."/>
            <person name="Andolfatto P."/>
            <person name="Hu T.T."/>
            <person name="Blanchette M."/>
            <person name="Clark R.M."/>
            <person name="Quesneville H."/>
            <person name="Nordborg M."/>
            <person name="Gaut B.S."/>
            <person name="Lysak M.A."/>
            <person name="Jenkins J."/>
            <person name="Grimwood J."/>
            <person name="Chapman J."/>
            <person name="Prochnik S."/>
            <person name="Shu S."/>
            <person name="Rokhsar D."/>
            <person name="Schmutz J."/>
            <person name="Weigel D."/>
            <person name="Wright S.I."/>
        </authorList>
    </citation>
    <scope>NUCLEOTIDE SEQUENCE [LARGE SCALE GENOMIC DNA]</scope>
    <source>
        <strain evidence="4">cv. Monte Gargano</strain>
    </source>
</reference>
<feature type="region of interest" description="Disordered" evidence="1">
    <location>
        <begin position="60"/>
        <end position="84"/>
    </location>
</feature>